<evidence type="ECO:0000313" key="1">
    <source>
        <dbReference type="EMBL" id="DAE05310.1"/>
    </source>
</evidence>
<protein>
    <submittedName>
        <fullName evidence="1">Uncharacterized protein</fullName>
    </submittedName>
</protein>
<organism evidence="1">
    <name type="scientific">Siphoviridae sp. ctWKa2</name>
    <dbReference type="NCBI Taxonomy" id="2825537"/>
    <lineage>
        <taxon>Viruses</taxon>
        <taxon>Duplodnaviria</taxon>
        <taxon>Heunggongvirae</taxon>
        <taxon>Uroviricota</taxon>
        <taxon>Caudoviricetes</taxon>
    </lineage>
</organism>
<name>A0A8S5PE02_9CAUD</name>
<accession>A0A8S5PE02</accession>
<dbReference type="EMBL" id="BK015407">
    <property type="protein sequence ID" value="DAE05310.1"/>
    <property type="molecule type" value="Genomic_DNA"/>
</dbReference>
<reference evidence="1" key="1">
    <citation type="journal article" date="2021" name="Proc. Natl. Acad. Sci. U.S.A.">
        <title>A Catalog of Tens of Thousands of Viruses from Human Metagenomes Reveals Hidden Associations with Chronic Diseases.</title>
        <authorList>
            <person name="Tisza M.J."/>
            <person name="Buck C.B."/>
        </authorList>
    </citation>
    <scope>NUCLEOTIDE SEQUENCE</scope>
    <source>
        <strain evidence="1">CtWKa2</strain>
    </source>
</reference>
<sequence length="47" mass="5597">MKHHIHLRLSDDEMNELANAFHSCDKEVEITIPNTHYVIHVEREDND</sequence>
<proteinExistence type="predicted"/>